<dbReference type="GO" id="GO:0008270">
    <property type="term" value="F:zinc ion binding"/>
    <property type="evidence" value="ECO:0007669"/>
    <property type="project" value="TreeGrafter"/>
</dbReference>
<sequence length="160" mass="18217">MVKIGLEISANLENVSEVSTIGEDFRWYVMLKCTSCGEVTSSWQYISLEENTETKGGRGSVSMVRKCKMCGRENHIDIIKEQLAAYTNESDGNFSKVVAFECRGMEPVDFEFRSGWVVSSACSSVKFNDVDFSEKEWYEYDENANESLGVTELRHRFVKL</sequence>
<keyword evidence="6" id="KW-1185">Reference proteome</keyword>
<dbReference type="Ensembl" id="ENSCSAVT00000014692.1">
    <property type="protein sequence ID" value="ENSCSAVP00000014527.1"/>
    <property type="gene ID" value="ENSCSAVG00000008502.1"/>
</dbReference>
<keyword evidence="3" id="KW-0479">Metal-binding</keyword>
<evidence type="ECO:0000313" key="5">
    <source>
        <dbReference type="Ensembl" id="ENSCSAVP00000014527.1"/>
    </source>
</evidence>
<dbReference type="FunCoup" id="H2ZAB2">
    <property type="interactions" value="340"/>
</dbReference>
<dbReference type="Pfam" id="PF05907">
    <property type="entry name" value="CXXC_Zn-b_euk"/>
    <property type="match status" value="1"/>
</dbReference>
<dbReference type="AlphaFoldDB" id="H2ZAB2"/>
<dbReference type="GeneTree" id="ENSGT00390000001523"/>
<evidence type="ECO:0000256" key="4">
    <source>
        <dbReference type="ARBA" id="ARBA00022833"/>
    </source>
</evidence>
<organism evidence="5 6">
    <name type="scientific">Ciona savignyi</name>
    <name type="common">Pacific transparent sea squirt</name>
    <dbReference type="NCBI Taxonomy" id="51511"/>
    <lineage>
        <taxon>Eukaryota</taxon>
        <taxon>Metazoa</taxon>
        <taxon>Chordata</taxon>
        <taxon>Tunicata</taxon>
        <taxon>Ascidiacea</taxon>
        <taxon>Phlebobranchia</taxon>
        <taxon>Cionidae</taxon>
        <taxon>Ciona</taxon>
    </lineage>
</organism>
<dbReference type="InParanoid" id="H2ZAB2"/>
<protein>
    <recommendedName>
        <fullName evidence="2">CXXC motif containing zinc binding protein</fullName>
    </recommendedName>
</protein>
<evidence type="ECO:0000256" key="2">
    <source>
        <dbReference type="ARBA" id="ARBA00020439"/>
    </source>
</evidence>
<dbReference type="Proteomes" id="UP000007875">
    <property type="component" value="Unassembled WGS sequence"/>
</dbReference>
<dbReference type="HOGENOM" id="CLU_114688_1_0_1"/>
<comment type="similarity">
    <text evidence="1">Belongs to the UPF0587 family.</text>
</comment>
<dbReference type="SUPFAM" id="SSF141678">
    <property type="entry name" value="MAL13P1.257-like"/>
    <property type="match status" value="1"/>
</dbReference>
<evidence type="ECO:0000256" key="1">
    <source>
        <dbReference type="ARBA" id="ARBA00007818"/>
    </source>
</evidence>
<keyword evidence="4" id="KW-0862">Zinc</keyword>
<dbReference type="eggNOG" id="KOG1296">
    <property type="taxonomic scope" value="Eukaryota"/>
</dbReference>
<evidence type="ECO:0000313" key="6">
    <source>
        <dbReference type="Proteomes" id="UP000007875"/>
    </source>
</evidence>
<evidence type="ECO:0000256" key="3">
    <source>
        <dbReference type="ARBA" id="ARBA00022723"/>
    </source>
</evidence>
<accession>H2ZAB2</accession>
<reference evidence="5" key="3">
    <citation type="submission" date="2025-09" db="UniProtKB">
        <authorList>
            <consortium name="Ensembl"/>
        </authorList>
    </citation>
    <scope>IDENTIFICATION</scope>
</reference>
<reference evidence="6" key="1">
    <citation type="submission" date="2003-08" db="EMBL/GenBank/DDBJ databases">
        <authorList>
            <person name="Birren B."/>
            <person name="Nusbaum C."/>
            <person name="Abebe A."/>
            <person name="Abouelleil A."/>
            <person name="Adekoya E."/>
            <person name="Ait-zahra M."/>
            <person name="Allen N."/>
            <person name="Allen T."/>
            <person name="An P."/>
            <person name="Anderson M."/>
            <person name="Anderson S."/>
            <person name="Arachchi H."/>
            <person name="Armbruster J."/>
            <person name="Bachantsang P."/>
            <person name="Baldwin J."/>
            <person name="Barry A."/>
            <person name="Bayul T."/>
            <person name="Blitshsteyn B."/>
            <person name="Bloom T."/>
            <person name="Blye J."/>
            <person name="Boguslavskiy L."/>
            <person name="Borowsky M."/>
            <person name="Boukhgalter B."/>
            <person name="Brunache A."/>
            <person name="Butler J."/>
            <person name="Calixte N."/>
            <person name="Calvo S."/>
            <person name="Camarata J."/>
            <person name="Campo K."/>
            <person name="Chang J."/>
            <person name="Cheshatsang Y."/>
            <person name="Citroen M."/>
            <person name="Collymore A."/>
            <person name="Considine T."/>
            <person name="Cook A."/>
            <person name="Cooke P."/>
            <person name="Corum B."/>
            <person name="Cuomo C."/>
            <person name="David R."/>
            <person name="Dawoe T."/>
            <person name="Degray S."/>
            <person name="Dodge S."/>
            <person name="Dooley K."/>
            <person name="Dorje P."/>
            <person name="Dorjee K."/>
            <person name="Dorris L."/>
            <person name="Duffey N."/>
            <person name="Dupes A."/>
            <person name="Elkins T."/>
            <person name="Engels R."/>
            <person name="Erickson J."/>
            <person name="Farina A."/>
            <person name="Faro S."/>
            <person name="Ferreira P."/>
            <person name="Fischer H."/>
            <person name="Fitzgerald M."/>
            <person name="Foley K."/>
            <person name="Gage D."/>
            <person name="Galagan J."/>
            <person name="Gearin G."/>
            <person name="Gnerre S."/>
            <person name="Gnirke A."/>
            <person name="Goyette A."/>
            <person name="Graham J."/>
            <person name="Grandbois E."/>
            <person name="Gyaltsen K."/>
            <person name="Hafez N."/>
            <person name="Hagopian D."/>
            <person name="Hagos B."/>
            <person name="Hall J."/>
            <person name="Hatcher B."/>
            <person name="Heller A."/>
            <person name="Higgins H."/>
            <person name="Honan T."/>
            <person name="Horn A."/>
            <person name="Houde N."/>
            <person name="Hughes L."/>
            <person name="Hulme W."/>
            <person name="Husby E."/>
            <person name="Iliev I."/>
            <person name="Jaffe D."/>
            <person name="Jones C."/>
            <person name="Kamal M."/>
            <person name="Kamat A."/>
            <person name="Kamvysselis M."/>
            <person name="Karlsson E."/>
            <person name="Kells C."/>
            <person name="Kieu A."/>
            <person name="Kisner P."/>
            <person name="Kodira C."/>
            <person name="Kulbokas E."/>
            <person name="Labutti K."/>
            <person name="Lama D."/>
            <person name="Landers T."/>
            <person name="Leger J."/>
            <person name="Levine S."/>
            <person name="Lewis D."/>
            <person name="Lewis T."/>
            <person name="Lindblad-toh K."/>
            <person name="Liu X."/>
            <person name="Lokyitsang T."/>
            <person name="Lokyitsang Y."/>
            <person name="Lucien O."/>
            <person name="Lui A."/>
            <person name="Ma L.J."/>
            <person name="Mabbitt R."/>
            <person name="Macdonald J."/>
            <person name="Maclean C."/>
            <person name="Major J."/>
            <person name="Manning J."/>
            <person name="Marabella R."/>
            <person name="Maru K."/>
            <person name="Matthews C."/>
            <person name="Mauceli E."/>
            <person name="Mccarthy M."/>
            <person name="Mcdonough S."/>
            <person name="Mcghee T."/>
            <person name="Meldrim J."/>
            <person name="Meneus L."/>
            <person name="Mesirov J."/>
            <person name="Mihalev A."/>
            <person name="Mihova T."/>
            <person name="Mikkelsen T."/>
            <person name="Mlenga V."/>
            <person name="Moru K."/>
            <person name="Mozes J."/>
            <person name="Mulrain L."/>
            <person name="Munson G."/>
            <person name="Naylor J."/>
            <person name="Newes C."/>
            <person name="Nguyen C."/>
            <person name="Nguyen N."/>
            <person name="Nguyen T."/>
            <person name="Nicol R."/>
            <person name="Nielsen C."/>
            <person name="Nizzari M."/>
            <person name="Norbu C."/>
            <person name="Norbu N."/>
            <person name="O'donnell P."/>
            <person name="Okoawo O."/>
            <person name="O'leary S."/>
            <person name="Omotosho B."/>
            <person name="O'neill K."/>
            <person name="Osman S."/>
            <person name="Parker S."/>
            <person name="Perrin D."/>
            <person name="Phunkhang P."/>
            <person name="Piqani B."/>
            <person name="Purcell S."/>
            <person name="Rachupka T."/>
            <person name="Ramasamy U."/>
            <person name="Rameau R."/>
            <person name="Ray V."/>
            <person name="Raymond C."/>
            <person name="Retta R."/>
            <person name="Richardson S."/>
            <person name="Rise C."/>
            <person name="Rodriguez J."/>
            <person name="Rogers J."/>
            <person name="Rogov P."/>
            <person name="Rutman M."/>
            <person name="Schupbach R."/>
            <person name="Seaman C."/>
            <person name="Settipalli S."/>
            <person name="Sharpe T."/>
            <person name="Sheridan J."/>
            <person name="Sherpa N."/>
            <person name="Shi J."/>
            <person name="Smirnov S."/>
            <person name="Smith C."/>
            <person name="Sougnez C."/>
            <person name="Spencer B."/>
            <person name="Stalker J."/>
            <person name="Stange-thomann N."/>
            <person name="Stavropoulos S."/>
            <person name="Stetson K."/>
            <person name="Stone C."/>
            <person name="Stone S."/>
            <person name="Stubbs M."/>
            <person name="Talamas J."/>
            <person name="Tchuinga P."/>
            <person name="Tenzing P."/>
            <person name="Tesfaye S."/>
            <person name="Theodore J."/>
            <person name="Thoulutsang Y."/>
            <person name="Topham K."/>
            <person name="Towey S."/>
            <person name="Tsamla T."/>
            <person name="Tsomo N."/>
            <person name="Vallee D."/>
            <person name="Vassiliev H."/>
            <person name="Venkataraman V."/>
            <person name="Vinson J."/>
            <person name="Vo A."/>
            <person name="Wade C."/>
            <person name="Wang S."/>
            <person name="Wangchuk T."/>
            <person name="Wangdi T."/>
            <person name="Whittaker C."/>
            <person name="Wilkinson J."/>
            <person name="Wu Y."/>
            <person name="Wyman D."/>
            <person name="Yadav S."/>
            <person name="Yang S."/>
            <person name="Yang X."/>
            <person name="Yeager S."/>
            <person name="Yee E."/>
            <person name="Young G."/>
            <person name="Zainoun J."/>
            <person name="Zembeck L."/>
            <person name="Zimmer A."/>
            <person name="Zody M."/>
            <person name="Lander E."/>
        </authorList>
    </citation>
    <scope>NUCLEOTIDE SEQUENCE [LARGE SCALE GENOMIC DNA]</scope>
</reference>
<dbReference type="OMA" id="TAHFVWR"/>
<dbReference type="PANTHER" id="PTHR12857">
    <property type="entry name" value="CXXC MOTIF CONTAINING ZINC BINDING PROTEIN"/>
    <property type="match status" value="1"/>
</dbReference>
<dbReference type="PANTHER" id="PTHR12857:SF0">
    <property type="entry name" value="CXXC MOTIF CONTAINING ZINC BINDING PROTEIN"/>
    <property type="match status" value="1"/>
</dbReference>
<proteinExistence type="inferred from homology"/>
<dbReference type="InterPro" id="IPR008584">
    <property type="entry name" value="CXXC_Zn-binding_euk"/>
</dbReference>
<name>H2ZAB2_CIOSA</name>
<reference evidence="5" key="2">
    <citation type="submission" date="2025-08" db="UniProtKB">
        <authorList>
            <consortium name="Ensembl"/>
        </authorList>
    </citation>
    <scope>IDENTIFICATION</scope>
</reference>
<dbReference type="STRING" id="51511.ENSCSAVP00000014527"/>